<dbReference type="GO" id="GO:0008889">
    <property type="term" value="F:glycerophosphodiester phosphodiesterase activity"/>
    <property type="evidence" value="ECO:0007669"/>
    <property type="project" value="UniProtKB-EC"/>
</dbReference>
<dbReference type="SUPFAM" id="SSF51695">
    <property type="entry name" value="PLC-like phosphodiesterases"/>
    <property type="match status" value="2"/>
</dbReference>
<feature type="domain" description="GP-PDE" evidence="10">
    <location>
        <begin position="34"/>
        <end position="333"/>
    </location>
</feature>
<feature type="chain" id="PRO_5042889966" description="glycerophosphodiester phosphodiesterase" evidence="9">
    <location>
        <begin position="25"/>
        <end position="751"/>
    </location>
</feature>
<dbReference type="EMBL" id="JAXIOK010000016">
    <property type="protein sequence ID" value="KAK4753331.1"/>
    <property type="molecule type" value="Genomic_DNA"/>
</dbReference>
<dbReference type="GO" id="GO:0006629">
    <property type="term" value="P:lipid metabolic process"/>
    <property type="evidence" value="ECO:0007669"/>
    <property type="project" value="InterPro"/>
</dbReference>
<dbReference type="GO" id="GO:0006071">
    <property type="term" value="P:glycerol metabolic process"/>
    <property type="evidence" value="ECO:0007669"/>
    <property type="project" value="UniProtKB-KW"/>
</dbReference>
<keyword evidence="4" id="KW-0319">Glycerol metabolism</keyword>
<dbReference type="AlphaFoldDB" id="A0AAN7PSZ9"/>
<feature type="region of interest" description="Disordered" evidence="8">
    <location>
        <begin position="700"/>
        <end position="730"/>
    </location>
</feature>
<comment type="caution">
    <text evidence="11">The sequence shown here is derived from an EMBL/GenBank/DDBJ whole genome shotgun (WGS) entry which is preliminary data.</text>
</comment>
<dbReference type="CDD" id="cd08604">
    <property type="entry name" value="GDPD_SHV3_repeat_2"/>
    <property type="match status" value="1"/>
</dbReference>
<organism evidence="11 12">
    <name type="scientific">Trapa incisa</name>
    <dbReference type="NCBI Taxonomy" id="236973"/>
    <lineage>
        <taxon>Eukaryota</taxon>
        <taxon>Viridiplantae</taxon>
        <taxon>Streptophyta</taxon>
        <taxon>Embryophyta</taxon>
        <taxon>Tracheophyta</taxon>
        <taxon>Spermatophyta</taxon>
        <taxon>Magnoliopsida</taxon>
        <taxon>eudicotyledons</taxon>
        <taxon>Gunneridae</taxon>
        <taxon>Pentapetalae</taxon>
        <taxon>rosids</taxon>
        <taxon>malvids</taxon>
        <taxon>Myrtales</taxon>
        <taxon>Lythraceae</taxon>
        <taxon>Trapa</taxon>
    </lineage>
</organism>
<keyword evidence="5" id="KW-0378">Hydrolase</keyword>
<dbReference type="FunFam" id="3.20.20.190:FF:000013">
    <property type="entry name" value="Glycerophosphodiester phosphodiesterase GDPDL3"/>
    <property type="match status" value="1"/>
</dbReference>
<evidence type="ECO:0000256" key="6">
    <source>
        <dbReference type="ARBA" id="ARBA00023180"/>
    </source>
</evidence>
<evidence type="ECO:0000256" key="9">
    <source>
        <dbReference type="SAM" id="SignalP"/>
    </source>
</evidence>
<dbReference type="EC" id="3.1.4.46" evidence="2"/>
<dbReference type="PANTHER" id="PTHR43620">
    <property type="entry name" value="GLYCEROPHOSPHORYL DIESTER PHOSPHODIESTERASE"/>
    <property type="match status" value="1"/>
</dbReference>
<dbReference type="Gene3D" id="3.20.20.190">
    <property type="entry name" value="Phosphatidylinositol (PI) phosphodiesterase"/>
    <property type="match status" value="2"/>
</dbReference>
<feature type="signal peptide" evidence="9">
    <location>
        <begin position="1"/>
        <end position="24"/>
    </location>
</feature>
<comment type="similarity">
    <text evidence="1">Belongs to the glycerophosphoryl diester phosphodiesterase family.</text>
</comment>
<evidence type="ECO:0000256" key="5">
    <source>
        <dbReference type="ARBA" id="ARBA00022801"/>
    </source>
</evidence>
<evidence type="ECO:0000256" key="7">
    <source>
        <dbReference type="ARBA" id="ARBA00047512"/>
    </source>
</evidence>
<evidence type="ECO:0000256" key="2">
    <source>
        <dbReference type="ARBA" id="ARBA00012247"/>
    </source>
</evidence>
<evidence type="ECO:0000256" key="4">
    <source>
        <dbReference type="ARBA" id="ARBA00022798"/>
    </source>
</evidence>
<keyword evidence="6" id="KW-0325">Glycoprotein</keyword>
<dbReference type="InterPro" id="IPR017946">
    <property type="entry name" value="PLC-like_Pdiesterase_TIM-brl"/>
</dbReference>
<proteinExistence type="inferred from homology"/>
<dbReference type="Pfam" id="PF03009">
    <property type="entry name" value="GDPD"/>
    <property type="match status" value="1"/>
</dbReference>
<evidence type="ECO:0000256" key="3">
    <source>
        <dbReference type="ARBA" id="ARBA00022729"/>
    </source>
</evidence>
<accession>A0AAN7PSZ9</accession>
<keyword evidence="3 9" id="KW-0732">Signal</keyword>
<reference evidence="11 12" key="1">
    <citation type="journal article" date="2023" name="Hortic Res">
        <title>Pangenome of water caltrop reveals structural variations and asymmetric subgenome divergence after allopolyploidization.</title>
        <authorList>
            <person name="Zhang X."/>
            <person name="Chen Y."/>
            <person name="Wang L."/>
            <person name="Yuan Y."/>
            <person name="Fang M."/>
            <person name="Shi L."/>
            <person name="Lu R."/>
            <person name="Comes H.P."/>
            <person name="Ma Y."/>
            <person name="Chen Y."/>
            <person name="Huang G."/>
            <person name="Zhou Y."/>
            <person name="Zheng Z."/>
            <person name="Qiu Y."/>
        </authorList>
    </citation>
    <scope>NUCLEOTIDE SEQUENCE [LARGE SCALE GENOMIC DNA]</scope>
    <source>
        <tissue evidence="11">Roots</tissue>
    </source>
</reference>
<evidence type="ECO:0000313" key="12">
    <source>
        <dbReference type="Proteomes" id="UP001345219"/>
    </source>
</evidence>
<comment type="catalytic activity">
    <reaction evidence="7">
        <text>a sn-glycero-3-phosphodiester + H2O = an alcohol + sn-glycerol 3-phosphate + H(+)</text>
        <dbReference type="Rhea" id="RHEA:12969"/>
        <dbReference type="ChEBI" id="CHEBI:15377"/>
        <dbReference type="ChEBI" id="CHEBI:15378"/>
        <dbReference type="ChEBI" id="CHEBI:30879"/>
        <dbReference type="ChEBI" id="CHEBI:57597"/>
        <dbReference type="ChEBI" id="CHEBI:83408"/>
        <dbReference type="EC" id="3.1.4.46"/>
    </reaction>
</comment>
<protein>
    <recommendedName>
        <fullName evidence="2">glycerophosphodiester phosphodiesterase</fullName>
        <ecNumber evidence="2">3.1.4.46</ecNumber>
    </recommendedName>
</protein>
<feature type="domain" description="GP-PDE" evidence="10">
    <location>
        <begin position="349"/>
        <end position="649"/>
    </location>
</feature>
<evidence type="ECO:0000256" key="8">
    <source>
        <dbReference type="SAM" id="MobiDB-lite"/>
    </source>
</evidence>
<dbReference type="FunFam" id="3.20.20.190:FF:000011">
    <property type="entry name" value="Glycerophosphodiester phosphodiesterase GDPDL3"/>
    <property type="match status" value="1"/>
</dbReference>
<gene>
    <name evidence="11" type="ORF">SAY87_022129</name>
</gene>
<keyword evidence="12" id="KW-1185">Reference proteome</keyword>
<sequence length="751" mass="81814">MSSSCAAVFPVLLVFSSIIALSSAQWLTLSGKEPVVIARAGFSGMYPDSSILAYKEALNTSVPDVVVWCDVQLTKDGAGICHPYLWLQNSTDITQLFPDRGNTYVVNGMNMIGWFTIDFTLNDLKSVRLYRVIESRSPRFDGVYPVLTVQEMVQQVKPPGLWLNMEHDQFFSQHNLSMTGFINSTSRNVSISYISSPEVNFLTNISPQFNGTQTKLIFRFLEQDAVEPSTGQTYTNLLKNLTFIKTFASGILVPKAYIWPVNSGNYLQPSTSIVLDAHQIGLEIYAADFINDITISYNYSYDPLAEALQYIDNGYFSVDGLLTDFPITPSEAIGCFVQINTGSSRQVTPLVISSNGSSGDYPSCTDLAYTKAIQDGADVIDCPVQMSKDGIPFCFPSINLIEGSTIIQSPFSNRSTTIPELMPGNAIFSFSLTWSEVQSLRPQISNPYPDFELYRNPAAKNAGKFVSLLDFLNLAKNDSSLRVLLRIQNAPYLAKNQGLSVIDAVLDVLSRVGYSNETATKVMIQSTNSSVLIKIKESSNYELVYEIDETIGDALNSTVELIKSFAGAVVVSKNSVLPMNSYFLTARTNTVAKLQAFNLLVYVKVFSNEFVSSALDAYADATVEINTFFKGVGVDGLITDFPKTSARYKKNRCLGLKDPPAYMRPSEPGVLLGRIPPPALPPPQAPLPSLVDSDVAEPPFPAVTASVPPPPPGPGTTATPATPPSGSQPRLSIPGFISNLPVLLASLLLVL</sequence>
<dbReference type="CDD" id="cd08603">
    <property type="entry name" value="GDPD_SHV3_repeat_1"/>
    <property type="match status" value="1"/>
</dbReference>
<evidence type="ECO:0000256" key="1">
    <source>
        <dbReference type="ARBA" id="ARBA00007277"/>
    </source>
</evidence>
<dbReference type="InterPro" id="IPR030395">
    <property type="entry name" value="GP_PDE_dom"/>
</dbReference>
<name>A0AAN7PSZ9_9MYRT</name>
<dbReference type="PROSITE" id="PS51704">
    <property type="entry name" value="GP_PDE"/>
    <property type="match status" value="2"/>
</dbReference>
<dbReference type="PANTHER" id="PTHR43620:SF7">
    <property type="entry name" value="GLYCEROPHOSPHODIESTER PHOSPHODIESTERASE GDPD5-RELATED"/>
    <property type="match status" value="1"/>
</dbReference>
<feature type="compositionally biased region" description="Low complexity" evidence="8">
    <location>
        <begin position="715"/>
        <end position="727"/>
    </location>
</feature>
<evidence type="ECO:0000313" key="11">
    <source>
        <dbReference type="EMBL" id="KAK4753331.1"/>
    </source>
</evidence>
<dbReference type="Proteomes" id="UP001345219">
    <property type="component" value="Chromosome 16"/>
</dbReference>
<evidence type="ECO:0000259" key="10">
    <source>
        <dbReference type="PROSITE" id="PS51704"/>
    </source>
</evidence>